<name>A0A2I2KNF9_9ACTN</name>
<dbReference type="AlphaFoldDB" id="A0A2I2KNF9"/>
<evidence type="ECO:0000313" key="2">
    <source>
        <dbReference type="EMBL" id="SNQ47204.1"/>
    </source>
</evidence>
<sequence>MPLPACGADRQFPNRGRGGSTVRLSSHQHDRNLSMPPYYESAPHRGGLLDLAPRSTAPTDLIGRLLNEADRVGLTDEQIRMLLRVQRDYRAGQRALEAELALAAHEVRLTPEALAGRAPPDRMAPPPPRIHVRCRKPIDPSLLVRESPY</sequence>
<proteinExistence type="predicted"/>
<gene>
    <name evidence="2" type="ORF">FRACA_1770006</name>
</gene>
<protein>
    <submittedName>
        <fullName evidence="2">Uncharacterized protein</fullName>
    </submittedName>
</protein>
<accession>A0A2I2KNF9</accession>
<feature type="region of interest" description="Disordered" evidence="1">
    <location>
        <begin position="1"/>
        <end position="33"/>
    </location>
</feature>
<organism evidence="2 3">
    <name type="scientific">Frankia canadensis</name>
    <dbReference type="NCBI Taxonomy" id="1836972"/>
    <lineage>
        <taxon>Bacteria</taxon>
        <taxon>Bacillati</taxon>
        <taxon>Actinomycetota</taxon>
        <taxon>Actinomycetes</taxon>
        <taxon>Frankiales</taxon>
        <taxon>Frankiaceae</taxon>
        <taxon>Frankia</taxon>
    </lineage>
</organism>
<dbReference type="EMBL" id="FZMO01000087">
    <property type="protein sequence ID" value="SNQ47204.1"/>
    <property type="molecule type" value="Genomic_DNA"/>
</dbReference>
<evidence type="ECO:0000256" key="1">
    <source>
        <dbReference type="SAM" id="MobiDB-lite"/>
    </source>
</evidence>
<reference evidence="2 3" key="1">
    <citation type="submission" date="2017-06" db="EMBL/GenBank/DDBJ databases">
        <authorList>
            <person name="Kim H.J."/>
            <person name="Triplett B.A."/>
        </authorList>
    </citation>
    <scope>NUCLEOTIDE SEQUENCE [LARGE SCALE GENOMIC DNA]</scope>
    <source>
        <strain evidence="2">FRACA_ARgP5</strain>
    </source>
</reference>
<keyword evidence="3" id="KW-1185">Reference proteome</keyword>
<dbReference type="Proteomes" id="UP000234331">
    <property type="component" value="Unassembled WGS sequence"/>
</dbReference>
<evidence type="ECO:0000313" key="3">
    <source>
        <dbReference type="Proteomes" id="UP000234331"/>
    </source>
</evidence>